<dbReference type="Proteomes" id="UP000008524">
    <property type="component" value="Chromosome 9"/>
</dbReference>
<dbReference type="OMA" id="QARDGQY"/>
<dbReference type="InParanoid" id="Q38FY7"/>
<dbReference type="Gene3D" id="1.10.287.1490">
    <property type="match status" value="3"/>
</dbReference>
<feature type="compositionally biased region" description="Basic and acidic residues" evidence="2">
    <location>
        <begin position="1567"/>
        <end position="1576"/>
    </location>
</feature>
<feature type="coiled-coil region" evidence="1">
    <location>
        <begin position="186"/>
        <end position="300"/>
    </location>
</feature>
<protein>
    <submittedName>
        <fullName evidence="3">Uncharacterized protein</fullName>
    </submittedName>
</protein>
<dbReference type="PANTHER" id="PTHR23159:SF31">
    <property type="entry name" value="CENTROSOME-ASSOCIATED PROTEIN CEP250 ISOFORM X1"/>
    <property type="match status" value="1"/>
</dbReference>
<feature type="region of interest" description="Disordered" evidence="2">
    <location>
        <begin position="1551"/>
        <end position="1605"/>
    </location>
</feature>
<dbReference type="GeneID" id="3660351"/>
<dbReference type="OrthoDB" id="272951at2759"/>
<dbReference type="GO" id="GO:0004674">
    <property type="term" value="F:protein serine/threonine kinase activity"/>
    <property type="evidence" value="ECO:0000318"/>
    <property type="project" value="GO_Central"/>
</dbReference>
<organism evidence="3 4">
    <name type="scientific">Trypanosoma brucei brucei (strain 927/4 GUTat10.1)</name>
    <dbReference type="NCBI Taxonomy" id="185431"/>
    <lineage>
        <taxon>Eukaryota</taxon>
        <taxon>Discoba</taxon>
        <taxon>Euglenozoa</taxon>
        <taxon>Kinetoplastea</taxon>
        <taxon>Metakinetoplastina</taxon>
        <taxon>Trypanosomatida</taxon>
        <taxon>Trypanosomatidae</taxon>
        <taxon>Trypanosoma</taxon>
    </lineage>
</organism>
<dbReference type="eggNOG" id="ENOG502REHZ">
    <property type="taxonomic scope" value="Eukaryota"/>
</dbReference>
<reference evidence="3 4" key="2">
    <citation type="journal article" date="2005" name="Science">
        <title>The genome of the African trypanosome Trypanosoma brucei.</title>
        <authorList>
            <person name="Berriman M."/>
            <person name="Ghedin E."/>
            <person name="Hertz-Fowler C."/>
            <person name="Blandin G."/>
            <person name="Renauld H."/>
            <person name="Bartholomeu D.C."/>
            <person name="Lennard N.J."/>
            <person name="Caler E."/>
            <person name="Hamlin N.E."/>
            <person name="Haas B."/>
            <person name="Bohme U."/>
            <person name="Hannick L."/>
            <person name="Aslett M.A."/>
            <person name="Shallom J."/>
            <person name="Marcello L."/>
            <person name="Hou L."/>
            <person name="Wickstead B."/>
            <person name="Alsmark U.C."/>
            <person name="Arrowsmith C."/>
            <person name="Atkin R.J."/>
            <person name="Barron A.J."/>
            <person name="Bringaud F."/>
            <person name="Brooks K."/>
            <person name="Carrington M."/>
            <person name="Cherevach I."/>
            <person name="Chillingworth T.J."/>
            <person name="Churcher C."/>
            <person name="Clark L.N."/>
            <person name="Corton C.H."/>
            <person name="Cronin A."/>
            <person name="Davies R.M."/>
            <person name="Doggett J."/>
            <person name="Djikeng A."/>
            <person name="Feldblyum T."/>
            <person name="Field M.C."/>
            <person name="Fraser A."/>
            <person name="Goodhead I."/>
            <person name="Hance Z."/>
            <person name="Harper D."/>
            <person name="Harris B.R."/>
            <person name="Hauser H."/>
            <person name="Hostetler J."/>
            <person name="Ivens A."/>
            <person name="Jagels K."/>
            <person name="Johnson D."/>
            <person name="Johnson J."/>
            <person name="Jones K."/>
            <person name="Kerhornou A.X."/>
            <person name="Koo H."/>
            <person name="Larke N."/>
            <person name="Landfear S."/>
            <person name="Larkin C."/>
            <person name="Leech V."/>
            <person name="Line A."/>
            <person name="Lord A."/>
            <person name="Macleod A."/>
            <person name="Mooney P.J."/>
            <person name="Moule S."/>
            <person name="Martin D.M."/>
            <person name="Morgan G.W."/>
            <person name="Mungall K."/>
            <person name="Norbertczak H."/>
            <person name="Ormond D."/>
            <person name="Pai G."/>
            <person name="Peacock C.S."/>
            <person name="Peterson J."/>
            <person name="Quail M.A."/>
            <person name="Rabbinowitsch E."/>
            <person name="Rajandream M.A."/>
            <person name="Reitter C."/>
            <person name="Salzberg S.L."/>
            <person name="Sanders M."/>
            <person name="Schobel S."/>
            <person name="Sharp S."/>
            <person name="Simmonds M."/>
            <person name="Simpson A.J."/>
            <person name="Tallon L."/>
            <person name="Turner C.M."/>
            <person name="Tait A."/>
            <person name="Tivey A.R."/>
            <person name="Van Aken S."/>
            <person name="Walker D."/>
            <person name="Wanless D."/>
            <person name="Wang S."/>
            <person name="White B."/>
            <person name="White O."/>
            <person name="Whitehead S."/>
            <person name="Woodward J."/>
            <person name="Wortman J."/>
            <person name="Adams M.D."/>
            <person name="Embley T.M."/>
            <person name="Gull K."/>
            <person name="Ullu E."/>
            <person name="Barry J.D."/>
            <person name="Fairlamb A.H."/>
            <person name="Opperdoes F."/>
            <person name="Barrell B.G."/>
            <person name="Donelson J.E."/>
            <person name="Hall N."/>
            <person name="Fraser C.M."/>
            <person name="Melville S.E."/>
            <person name="El-Sayed N.M."/>
        </authorList>
    </citation>
    <scope>NUCLEOTIDE SEQUENCE [LARGE SCALE GENOMIC DNA]</scope>
    <source>
        <strain evidence="3 4">927/4 GUTat10.1</strain>
    </source>
</reference>
<evidence type="ECO:0000313" key="4">
    <source>
        <dbReference type="Proteomes" id="UP000008524"/>
    </source>
</evidence>
<dbReference type="GO" id="GO:0031032">
    <property type="term" value="P:actomyosin structure organization"/>
    <property type="evidence" value="ECO:0000318"/>
    <property type="project" value="GO_Central"/>
</dbReference>
<dbReference type="GO" id="GO:0005737">
    <property type="term" value="C:cytoplasm"/>
    <property type="evidence" value="ECO:0000318"/>
    <property type="project" value="GO_Central"/>
</dbReference>
<feature type="coiled-coil region" evidence="1">
    <location>
        <begin position="1374"/>
        <end position="1492"/>
    </location>
</feature>
<evidence type="ECO:0000256" key="2">
    <source>
        <dbReference type="SAM" id="MobiDB-lite"/>
    </source>
</evidence>
<dbReference type="RefSeq" id="XP_803449.1">
    <property type="nucleotide sequence ID" value="XM_798356.1"/>
</dbReference>
<evidence type="ECO:0000256" key="1">
    <source>
        <dbReference type="SAM" id="Coils"/>
    </source>
</evidence>
<evidence type="ECO:0000313" key="3">
    <source>
        <dbReference type="EMBL" id="EAN76283.1"/>
    </source>
</evidence>
<feature type="coiled-coil region" evidence="1">
    <location>
        <begin position="330"/>
        <end position="478"/>
    </location>
</feature>
<keyword evidence="1" id="KW-0175">Coiled coil</keyword>
<dbReference type="VEuPathDB" id="TriTrypDB:Tb927.9.1600"/>
<keyword evidence="4" id="KW-1185">Reference proteome</keyword>
<dbReference type="PANTHER" id="PTHR23159">
    <property type="entry name" value="CENTROSOMAL PROTEIN 2"/>
    <property type="match status" value="1"/>
</dbReference>
<dbReference type="PaxDb" id="5691-EAN76283"/>
<feature type="compositionally biased region" description="Basic residues" evidence="2">
    <location>
        <begin position="1579"/>
        <end position="1595"/>
    </location>
</feature>
<feature type="coiled-coil region" evidence="1">
    <location>
        <begin position="1058"/>
        <end position="1318"/>
    </location>
</feature>
<feature type="coiled-coil region" evidence="1">
    <location>
        <begin position="24"/>
        <end position="58"/>
    </location>
</feature>
<dbReference type="STRING" id="185431.Q38FY7"/>
<sequence length="1605" mass="182199">MEASGHCDVDNGPTAQQPVKAIQIVQSTEEADALVKRVKQLERENKSLTDVLTKVCDENAKLSGTVAEMQVRCETYSTNIFSETPVLKALYERDKFKLFGSSKTATPENLQKLLDNLCKEFTDFRAQHTSSNGEVQKLLMEVQQGHANVQKLSAVVRDQQEVISRSPLAVTVRIAQDEDESKNVMFRDLRSEVDRHRIREDELRDQLQRLQAELQAKTAELTQQQWELQASREECDSASVAEQKQQELHDKITRYEQELEDLRENLATESSMHKDVEAENRALTEKLRELEDRIRQNESCSAEAKLTAPSYDVDTLLTASMNEPKSCKNCEDAQHQHEAAMEKISILESRLAQVTEENGKLTDLSSAMKEEATYFATTKEHDEERLRGLEAQCETLTTDINNLRVERDQLSRDYEAAQLELDRARMQAEKIPQFETSVAELQQEVSTLRERLSCAEESEKALLKAREEITQLEEAQRQNTGSDTEARCTALEFSLQAVKVQLGETQADLQRVGSERASLQDTVDNQRQTLKSREDEVAALVKESAELRVEVCRLMEENNKLCGQNTTLEGQLNELQLRMEELEANSLVFNDLRSEVDRHRIREDELRDQLQRLQAELQAKTAELTQQQWELQASREECDSASVAEQKQQELHDKITRYEQELEDLRENLATESSMHKDVEAENRALTEKLRELEDRIRQNESCSAEAKLTAPSYDVDTLLTASMNEPKSCKNCEDAQHQHEAAMEKISILESRLAQVTEENGKLTDLSSAMKEEATYFATTKEHDEERLRGLEAQCETLTTDINNLRVERDQLSRDYEAAQLELDRARMQAEKIPQFETSVAELQQEVSTLRERLSCAEESEKALLKAREEITQLEEAQRQNTGSDTEARCTALEFSLQAVKVQLGETQADLQRVGSERASLQDTVDNQRQTLKSREDEVAALVKESAELRVEVCRLMEENNKLCGQNTTLEGQLNELQLRMEEVMRQCGGANDTKGVGACVEQRTSVGGVECERAVASEGTVAAQLESNSFVPDDIRSVMVENTRLVSENQQMVSDIDRLTSELLVYRQTIDELEAENEEQLRQNEQIRSAHSAELGLIAERLASETAMCTNTNEKMAKLTDEYRALELERNKYQCLVEEKSNQEEKLLSTIVATSSELEAVKEELRRVMVTVNDQLEAVRHEKELEMEVRIAEERQRYENESGRLCAQLHQVEEERLHIESELDKLRQSTEAAGGVAARASSAAAEDSDVTALRVQVDQLRVTLKEAHRQLEEQERSSAEVNERFEEERKKLDDDAAAMRRRIEQLEEKLQTARAEQIVSGAVTLPVRRKKKKQPNTDLLSLVRFDDGPAVDVLAHGADSPSYRSVGNEREAESLAAQLKESNDKLSVLQEENGKLKESIADLTEKLRIMQDYTTNDLERQVEELQEKIQQLEQQLESAAEPVASILPVDEKTVNGDGADKKLQLLTTENKRLRSKLRQAREALRKKEGGDDASVEQLKAELQMLAGEVVPMKNKLAEYMAMADRIGIQYPFSEEMEKAALLNLNAVQTKMSHKKSRNSATKIEIGADEKDRGSSGHTKKRTSSKKIKDRHSHTVAEVSEDLR</sequence>
<dbReference type="GO" id="GO:0005856">
    <property type="term" value="C:cytoskeleton"/>
    <property type="evidence" value="ECO:0000318"/>
    <property type="project" value="GO_Central"/>
</dbReference>
<dbReference type="KEGG" id="tbr:Tb09.160.0520"/>
<dbReference type="EMBL" id="CM000207">
    <property type="protein sequence ID" value="EAN76283.1"/>
    <property type="molecule type" value="Genomic_DNA"/>
</dbReference>
<feature type="coiled-coil region" evidence="1">
    <location>
        <begin position="733"/>
        <end position="881"/>
    </location>
</feature>
<name>Q38FY7_TRYB2</name>
<feature type="coiled-coil region" evidence="1">
    <location>
        <begin position="516"/>
        <end position="703"/>
    </location>
</feature>
<feature type="coiled-coil region" evidence="1">
    <location>
        <begin position="919"/>
        <end position="995"/>
    </location>
</feature>
<dbReference type="GO" id="GO:0035869">
    <property type="term" value="C:ciliary transition zone"/>
    <property type="evidence" value="ECO:0000314"/>
    <property type="project" value="GeneDB"/>
</dbReference>
<accession>Q38FY7</accession>
<proteinExistence type="predicted"/>
<dbReference type="AlphaFoldDB" id="Q38FY7"/>
<gene>
    <name evidence="3" type="ORF">Tb09.160.0520</name>
</gene>
<reference evidence="3 4" key="1">
    <citation type="journal article" date="2005" name="Science">
        <title>Comparative genomics of trypanosomatid parasitic protozoa.</title>
        <authorList>
            <person name="El-Sayed N.M."/>
            <person name="Myler P.J."/>
            <person name="Blandin G."/>
            <person name="Berriman M."/>
            <person name="Crabtree J."/>
            <person name="Aggarwal G."/>
            <person name="Caler E."/>
            <person name="Renauld H."/>
            <person name="Worthey E.A."/>
            <person name="Hertz-Fowler C."/>
            <person name="Ghedin E."/>
            <person name="Peacock C."/>
            <person name="Bartholomeu D.C."/>
            <person name="Haas B.J."/>
            <person name="Tran A.N."/>
            <person name="Wortman J.R."/>
            <person name="Alsmark U.C."/>
            <person name="Angiuoli S."/>
            <person name="Anupama A."/>
            <person name="Badger J."/>
            <person name="Bringaud F."/>
            <person name="Cadag E."/>
            <person name="Carlton J.M."/>
            <person name="Cerqueira G.C."/>
            <person name="Creasy T."/>
            <person name="Delcher A.L."/>
            <person name="Djikeng A."/>
            <person name="Embley T.M."/>
            <person name="Hauser C."/>
            <person name="Ivens A.C."/>
            <person name="Kummerfeld S.K."/>
            <person name="Pereira-Leal J.B."/>
            <person name="Nilsson D."/>
            <person name="Peterson J."/>
            <person name="Salzberg S.L."/>
            <person name="Shallom J."/>
            <person name="Silva J.C."/>
            <person name="Sundaram J."/>
            <person name="Westenberger S."/>
            <person name="White O."/>
            <person name="Melville S.E."/>
            <person name="Donelson J.E."/>
            <person name="Andersson B."/>
            <person name="Stuart K.D."/>
            <person name="Hall N."/>
        </authorList>
    </citation>
    <scope>NUCLEOTIDE SEQUENCE [LARGE SCALE GENOMIC DNA]</scope>
    <source>
        <strain evidence="3 4">927/4 GUTat10.1</strain>
    </source>
</reference>